<evidence type="ECO:0000313" key="2">
    <source>
        <dbReference type="EMBL" id="RKI83510.1"/>
    </source>
</evidence>
<dbReference type="Proteomes" id="UP000280696">
    <property type="component" value="Unassembled WGS sequence"/>
</dbReference>
<reference evidence="2 3" key="1">
    <citation type="submission" date="2018-09" db="EMBL/GenBank/DDBJ databases">
        <title>Murine metabolic-syndrome-specific gut microbial biobank.</title>
        <authorList>
            <person name="Liu C."/>
        </authorList>
    </citation>
    <scope>NUCLEOTIDE SEQUENCE [LARGE SCALE GENOMIC DNA]</scope>
    <source>
        <strain evidence="2 3">0.1xD8-82</strain>
    </source>
</reference>
<sequence>MGMVTAGTDNPADPEKELSSGHFQGTDIVAMNGKAARVTAGTDKPVELQLCNKIIIKIWR</sequence>
<organism evidence="2 3">
    <name type="scientific">Parablautia intestinalis</name>
    <dbReference type="NCBI Taxonomy" id="2320100"/>
    <lineage>
        <taxon>Bacteria</taxon>
        <taxon>Bacillati</taxon>
        <taxon>Bacillota</taxon>
        <taxon>Clostridia</taxon>
        <taxon>Lachnospirales</taxon>
        <taxon>Lachnospiraceae</taxon>
        <taxon>Parablautia</taxon>
    </lineage>
</organism>
<dbReference type="EMBL" id="RAYQ01000115">
    <property type="protein sequence ID" value="RKI83510.1"/>
    <property type="molecule type" value="Genomic_DNA"/>
</dbReference>
<name>A0A3A8ZVL2_9FIRM</name>
<comment type="caution">
    <text evidence="2">The sequence shown here is derived from an EMBL/GenBank/DDBJ whole genome shotgun (WGS) entry which is preliminary data.</text>
</comment>
<protein>
    <submittedName>
        <fullName evidence="2">Uncharacterized protein</fullName>
    </submittedName>
</protein>
<gene>
    <name evidence="2" type="ORF">D7V94_23220</name>
</gene>
<feature type="region of interest" description="Disordered" evidence="1">
    <location>
        <begin position="1"/>
        <end position="23"/>
    </location>
</feature>
<accession>A0A3A8ZVL2</accession>
<proteinExistence type="predicted"/>
<evidence type="ECO:0000256" key="1">
    <source>
        <dbReference type="SAM" id="MobiDB-lite"/>
    </source>
</evidence>
<keyword evidence="3" id="KW-1185">Reference proteome</keyword>
<dbReference type="OrthoDB" id="9799648at2"/>
<dbReference type="AlphaFoldDB" id="A0A3A8ZVL2"/>
<dbReference type="RefSeq" id="WP_120472575.1">
    <property type="nucleotide sequence ID" value="NZ_RAYQ01000115.1"/>
</dbReference>
<evidence type="ECO:0000313" key="3">
    <source>
        <dbReference type="Proteomes" id="UP000280696"/>
    </source>
</evidence>